<evidence type="ECO:0000313" key="9">
    <source>
        <dbReference type="Proteomes" id="UP000515472"/>
    </source>
</evidence>
<evidence type="ECO:0000256" key="3">
    <source>
        <dbReference type="ARBA" id="ARBA00022692"/>
    </source>
</evidence>
<dbReference type="AlphaFoldDB" id="A0A6S6M6P7"/>
<feature type="transmembrane region" description="Helical" evidence="6">
    <location>
        <begin position="195"/>
        <end position="213"/>
    </location>
</feature>
<comment type="subcellular location">
    <subcellularLocation>
        <location evidence="1">Membrane</location>
        <topology evidence="1">Multi-pass membrane protein</topology>
    </subcellularLocation>
</comment>
<keyword evidence="3 6" id="KW-0812">Transmembrane</keyword>
<dbReference type="Proteomes" id="UP000515472">
    <property type="component" value="Chromosome"/>
</dbReference>
<gene>
    <name evidence="8" type="ORF">GEOBRER4_n3968</name>
</gene>
<feature type="transmembrane region" description="Helical" evidence="6">
    <location>
        <begin position="167"/>
        <end position="188"/>
    </location>
</feature>
<accession>A0A6S6M6P7</accession>
<feature type="transmembrane region" description="Helical" evidence="6">
    <location>
        <begin position="82"/>
        <end position="102"/>
    </location>
</feature>
<evidence type="ECO:0000259" key="7">
    <source>
        <dbReference type="Pfam" id="PF00892"/>
    </source>
</evidence>
<feature type="transmembrane region" description="Helical" evidence="6">
    <location>
        <begin position="256"/>
        <end position="275"/>
    </location>
</feature>
<dbReference type="EMBL" id="AP023213">
    <property type="protein sequence ID" value="BCG49069.1"/>
    <property type="molecule type" value="Genomic_DNA"/>
</dbReference>
<dbReference type="Gene3D" id="1.10.3730.20">
    <property type="match status" value="1"/>
</dbReference>
<feature type="transmembrane region" description="Helical" evidence="6">
    <location>
        <begin position="108"/>
        <end position="130"/>
    </location>
</feature>
<comment type="similarity">
    <text evidence="2">Belongs to the EamA transporter family.</text>
</comment>
<dbReference type="KEGG" id="gbn:GEOBRER4_38190"/>
<feature type="transmembrane region" description="Helical" evidence="6">
    <location>
        <begin position="281"/>
        <end position="301"/>
    </location>
</feature>
<dbReference type="RefSeq" id="WP_185243615.1">
    <property type="nucleotide sequence ID" value="NZ_AP023213.1"/>
</dbReference>
<dbReference type="Pfam" id="PF00892">
    <property type="entry name" value="EamA"/>
    <property type="match status" value="2"/>
</dbReference>
<evidence type="ECO:0000256" key="1">
    <source>
        <dbReference type="ARBA" id="ARBA00004141"/>
    </source>
</evidence>
<sequence length="306" mass="30642">MESESETVAQSAAEPTATGVRAGALLVLAAGVLWGTSGTSQALAPAGVSPWSLGALRLLVGGAALMLLAFLRGGLGTGRWPLRATFLAGAFVAAYQLSFFTAVSRTGVAVGTLVAIGSSPVLAGVLGLIFRGERPGRAWGAATVLALAGCGLLVGGGGAIAVDIVGILLALGAGLSYACYTMSIKVLLPGRSSEAVMAVVFSLGALLLSPILFVSNLQWLAQPSGIAVVLYLGVVVTALSYWLFARGLRSVPVASAVTLSLAEPLVAALLGILFLGERLTPLALCGIPLLFAGLAVLATSMSGKGR</sequence>
<proteinExistence type="inferred from homology"/>
<dbReference type="PANTHER" id="PTHR32322:SF2">
    <property type="entry name" value="EAMA DOMAIN-CONTAINING PROTEIN"/>
    <property type="match status" value="1"/>
</dbReference>
<evidence type="ECO:0000256" key="2">
    <source>
        <dbReference type="ARBA" id="ARBA00007362"/>
    </source>
</evidence>
<dbReference type="PANTHER" id="PTHR32322">
    <property type="entry name" value="INNER MEMBRANE TRANSPORTER"/>
    <property type="match status" value="1"/>
</dbReference>
<evidence type="ECO:0000256" key="6">
    <source>
        <dbReference type="SAM" id="Phobius"/>
    </source>
</evidence>
<dbReference type="InterPro" id="IPR037185">
    <property type="entry name" value="EmrE-like"/>
</dbReference>
<feature type="transmembrane region" description="Helical" evidence="6">
    <location>
        <begin position="225"/>
        <end position="244"/>
    </location>
</feature>
<keyword evidence="4 6" id="KW-1133">Transmembrane helix</keyword>
<reference evidence="8 9" key="1">
    <citation type="submission" date="2020-06" db="EMBL/GenBank/DDBJ databases">
        <title>Interaction of electrochemicaly active bacteria, Geobacter bremensis R4 on different carbon anode.</title>
        <authorList>
            <person name="Meng L."/>
            <person name="Yoshida N."/>
        </authorList>
    </citation>
    <scope>NUCLEOTIDE SEQUENCE [LARGE SCALE GENOMIC DNA]</scope>
    <source>
        <strain evidence="8 9">R4</strain>
    </source>
</reference>
<evidence type="ECO:0000256" key="5">
    <source>
        <dbReference type="ARBA" id="ARBA00023136"/>
    </source>
</evidence>
<dbReference type="GO" id="GO:0016020">
    <property type="term" value="C:membrane"/>
    <property type="evidence" value="ECO:0007669"/>
    <property type="project" value="UniProtKB-SubCell"/>
</dbReference>
<keyword evidence="9" id="KW-1185">Reference proteome</keyword>
<dbReference type="InterPro" id="IPR000620">
    <property type="entry name" value="EamA_dom"/>
</dbReference>
<name>A0A6S6M6P7_9BACT</name>
<evidence type="ECO:0000256" key="4">
    <source>
        <dbReference type="ARBA" id="ARBA00022989"/>
    </source>
</evidence>
<protein>
    <submittedName>
        <fullName evidence="8">Uncharacterized transporter YwfM</fullName>
    </submittedName>
</protein>
<feature type="transmembrane region" description="Helical" evidence="6">
    <location>
        <begin position="142"/>
        <end position="161"/>
    </location>
</feature>
<organism evidence="8 9">
    <name type="scientific">Citrifermentans bremense</name>
    <dbReference type="NCBI Taxonomy" id="60035"/>
    <lineage>
        <taxon>Bacteria</taxon>
        <taxon>Pseudomonadati</taxon>
        <taxon>Thermodesulfobacteriota</taxon>
        <taxon>Desulfuromonadia</taxon>
        <taxon>Geobacterales</taxon>
        <taxon>Geobacteraceae</taxon>
        <taxon>Citrifermentans</taxon>
    </lineage>
</organism>
<feature type="domain" description="EamA" evidence="7">
    <location>
        <begin position="165"/>
        <end position="298"/>
    </location>
</feature>
<dbReference type="SUPFAM" id="SSF103481">
    <property type="entry name" value="Multidrug resistance efflux transporter EmrE"/>
    <property type="match status" value="2"/>
</dbReference>
<evidence type="ECO:0000313" key="8">
    <source>
        <dbReference type="EMBL" id="BCG49069.1"/>
    </source>
</evidence>
<feature type="domain" description="EamA" evidence="7">
    <location>
        <begin position="22"/>
        <end position="154"/>
    </location>
</feature>
<feature type="transmembrane region" description="Helical" evidence="6">
    <location>
        <begin position="51"/>
        <end position="70"/>
    </location>
</feature>
<keyword evidence="5 6" id="KW-0472">Membrane</keyword>
<dbReference type="InterPro" id="IPR050638">
    <property type="entry name" value="AA-Vitamin_Transporters"/>
</dbReference>